<comment type="caution">
    <text evidence="4">The sequence shown here is derived from an EMBL/GenBank/DDBJ whole genome shotgun (WGS) entry which is preliminary data.</text>
</comment>
<feature type="region of interest" description="Disordered" evidence="2">
    <location>
        <begin position="116"/>
        <end position="135"/>
    </location>
</feature>
<dbReference type="OrthoDB" id="343296at2759"/>
<dbReference type="Gene3D" id="1.10.238.10">
    <property type="entry name" value="EF-hand"/>
    <property type="match status" value="1"/>
</dbReference>
<evidence type="ECO:0000313" key="4">
    <source>
        <dbReference type="EMBL" id="RYR21684.1"/>
    </source>
</evidence>
<dbReference type="PANTHER" id="PTHR47319:SF8">
    <property type="entry name" value="EF-HAND DOMAIN-CONTAINING PROTEIN"/>
    <property type="match status" value="1"/>
</dbReference>
<dbReference type="PANTHER" id="PTHR47319">
    <property type="entry name" value="CALCIUM-BINDING PROTEIN KIC"/>
    <property type="match status" value="1"/>
</dbReference>
<sequence length="135" mass="14958">MASGGGVDFEDLLPMMATKLGGEGLVKELCNGFELLMDKEKGVITLESLRSNAAAVLGIEDMKEDELVSMMREGDIDGDGYLSQMEFCVLMFRLSPELMEESWFLIEQALQNHDDELVSNNNKNKNKNNSNSSIS</sequence>
<dbReference type="InterPro" id="IPR002048">
    <property type="entry name" value="EF_hand_dom"/>
</dbReference>
<dbReference type="InterPro" id="IPR044205">
    <property type="entry name" value="KIC/PBP1/KRP1"/>
</dbReference>
<proteinExistence type="predicted"/>
<evidence type="ECO:0000259" key="3">
    <source>
        <dbReference type="PROSITE" id="PS50222"/>
    </source>
</evidence>
<dbReference type="AlphaFoldDB" id="A0A445A5F3"/>
<reference evidence="4 5" key="1">
    <citation type="submission" date="2019-01" db="EMBL/GenBank/DDBJ databases">
        <title>Sequencing of cultivated peanut Arachis hypogaea provides insights into genome evolution and oil improvement.</title>
        <authorList>
            <person name="Chen X."/>
        </authorList>
    </citation>
    <scope>NUCLEOTIDE SEQUENCE [LARGE SCALE GENOMIC DNA]</scope>
    <source>
        <strain evidence="5">cv. Fuhuasheng</strain>
        <tissue evidence="4">Leaves</tissue>
    </source>
</reference>
<dbReference type="Gramene" id="arahy.Tifrunner.gnm2.ann2.Ah13g184800.1">
    <property type="protein sequence ID" value="arahy.Tifrunner.gnm2.ann2.Ah13g184800.1-CDS-1"/>
    <property type="gene ID" value="arahy.Tifrunner.gnm2.ann2.Ah13g184800"/>
</dbReference>
<protein>
    <recommendedName>
        <fullName evidence="3">EF-hand domain-containing protein</fullName>
    </recommendedName>
</protein>
<evidence type="ECO:0000313" key="5">
    <source>
        <dbReference type="Proteomes" id="UP000289738"/>
    </source>
</evidence>
<dbReference type="SMART" id="SM00054">
    <property type="entry name" value="EFh"/>
    <property type="match status" value="1"/>
</dbReference>
<evidence type="ECO:0000256" key="1">
    <source>
        <dbReference type="ARBA" id="ARBA00022837"/>
    </source>
</evidence>
<evidence type="ECO:0000256" key="2">
    <source>
        <dbReference type="SAM" id="MobiDB-lite"/>
    </source>
</evidence>
<dbReference type="InterPro" id="IPR018247">
    <property type="entry name" value="EF_Hand_1_Ca_BS"/>
</dbReference>
<feature type="domain" description="EF-hand" evidence="3">
    <location>
        <begin position="62"/>
        <end position="97"/>
    </location>
</feature>
<dbReference type="Pfam" id="PF13833">
    <property type="entry name" value="EF-hand_8"/>
    <property type="match status" value="1"/>
</dbReference>
<dbReference type="STRING" id="3818.A0A445A5F3"/>
<dbReference type="InterPro" id="IPR011992">
    <property type="entry name" value="EF-hand-dom_pair"/>
</dbReference>
<dbReference type="PROSITE" id="PS50222">
    <property type="entry name" value="EF_HAND_2"/>
    <property type="match status" value="1"/>
</dbReference>
<keyword evidence="5" id="KW-1185">Reference proteome</keyword>
<accession>A0A445A5F3</accession>
<dbReference type="EMBL" id="SDMP01000013">
    <property type="protein sequence ID" value="RYR21684.1"/>
    <property type="molecule type" value="Genomic_DNA"/>
</dbReference>
<name>A0A445A5F3_ARAHY</name>
<dbReference type="Proteomes" id="UP000289738">
    <property type="component" value="Chromosome B03"/>
</dbReference>
<dbReference type="SUPFAM" id="SSF47473">
    <property type="entry name" value="EF-hand"/>
    <property type="match status" value="1"/>
</dbReference>
<dbReference type="GO" id="GO:0005509">
    <property type="term" value="F:calcium ion binding"/>
    <property type="evidence" value="ECO:0007669"/>
    <property type="project" value="InterPro"/>
</dbReference>
<feature type="compositionally biased region" description="Low complexity" evidence="2">
    <location>
        <begin position="119"/>
        <end position="135"/>
    </location>
</feature>
<dbReference type="PROSITE" id="PS00018">
    <property type="entry name" value="EF_HAND_1"/>
    <property type="match status" value="1"/>
</dbReference>
<gene>
    <name evidence="4" type="ORF">Ahy_B03g067005</name>
</gene>
<dbReference type="SMR" id="A0A445A5F3"/>
<keyword evidence="1" id="KW-0106">Calcium</keyword>
<organism evidence="4 5">
    <name type="scientific">Arachis hypogaea</name>
    <name type="common">Peanut</name>
    <dbReference type="NCBI Taxonomy" id="3818"/>
    <lineage>
        <taxon>Eukaryota</taxon>
        <taxon>Viridiplantae</taxon>
        <taxon>Streptophyta</taxon>
        <taxon>Embryophyta</taxon>
        <taxon>Tracheophyta</taxon>
        <taxon>Spermatophyta</taxon>
        <taxon>Magnoliopsida</taxon>
        <taxon>eudicotyledons</taxon>
        <taxon>Gunneridae</taxon>
        <taxon>Pentapetalae</taxon>
        <taxon>rosids</taxon>
        <taxon>fabids</taxon>
        <taxon>Fabales</taxon>
        <taxon>Fabaceae</taxon>
        <taxon>Papilionoideae</taxon>
        <taxon>50 kb inversion clade</taxon>
        <taxon>dalbergioids sensu lato</taxon>
        <taxon>Dalbergieae</taxon>
        <taxon>Pterocarpus clade</taxon>
        <taxon>Arachis</taxon>
    </lineage>
</organism>